<dbReference type="SUPFAM" id="SSF52540">
    <property type="entry name" value="P-loop containing nucleoside triphosphate hydrolases"/>
    <property type="match status" value="1"/>
</dbReference>
<proteinExistence type="predicted"/>
<keyword evidence="6 7" id="KW-0472">Membrane</keyword>
<dbReference type="InterPro" id="IPR039421">
    <property type="entry name" value="Type_1_exporter"/>
</dbReference>
<dbReference type="InterPro" id="IPR027417">
    <property type="entry name" value="P-loop_NTPase"/>
</dbReference>
<dbReference type="PANTHER" id="PTHR24221">
    <property type="entry name" value="ATP-BINDING CASSETTE SUB-FAMILY B"/>
    <property type="match status" value="1"/>
</dbReference>
<dbReference type="EMBL" id="ANHY01000007">
    <property type="protein sequence ID" value="EKV30782.1"/>
    <property type="molecule type" value="Genomic_DNA"/>
</dbReference>
<protein>
    <recommendedName>
        <fullName evidence="12">Type I secretion system permease/ATPase</fullName>
    </recommendedName>
</protein>
<sequence>MMTTKNTLLGNALASLRGGFVAAAGFSIFANVLLLVPSLYMLQVYDRVLASRSLPTLAAITLIAIGALAVLAALDAVRSRILVRLGTRLELALRRPLFDAAWRGGQGAEPLRDLASFREAVTGPGMIAVFDAPWVPVFLALAFLMHPWIGLVATGGAVVIVALALLNARLSRTASTQAAEASAEAWKIAGEARRNAEAVQALGMGAALRERWQASGRRALAGQAAASGRSGLILAASKSARFATQVVLLGTGAVLVINGQISAGMMIAASVLMGRALAPVEGVVAHWRTLAGGRAALGRLKDVLGGVGAGEDDRLVPPAPEGRLEVSNLTVAAPGADRPTLRRIAFSVAPGEILGVVGGSGAGKTSLVRVLLGLWPAAAGTVRLDGFDVAAWPRDDLGRHIGYLPQEVALFEGTVAQNIARMGAVDRDAVIAAAKKAGAHDMIQRLPAGYDTPVGESGRALSGGQRQRIGLARALFGEPALIVLDEPNAGLDAEGESSLIGALEILRAEGRTVIIVAHRAALLSACDRIAVLREGLLEVVGARDEVLGRLTGRARKPAGVAQFPRSA</sequence>
<dbReference type="GO" id="GO:0030256">
    <property type="term" value="C:type I protein secretion system complex"/>
    <property type="evidence" value="ECO:0007669"/>
    <property type="project" value="InterPro"/>
</dbReference>
<dbReference type="PROSITE" id="PS50893">
    <property type="entry name" value="ABC_TRANSPORTER_2"/>
    <property type="match status" value="1"/>
</dbReference>
<dbReference type="InterPro" id="IPR036640">
    <property type="entry name" value="ABC1_TM_sf"/>
</dbReference>
<dbReference type="InterPro" id="IPR003439">
    <property type="entry name" value="ABC_transporter-like_ATP-bd"/>
</dbReference>
<keyword evidence="3" id="KW-0547">Nucleotide-binding</keyword>
<dbReference type="Proteomes" id="UP000009881">
    <property type="component" value="Unassembled WGS sequence"/>
</dbReference>
<dbReference type="SMART" id="SM00382">
    <property type="entry name" value="AAA"/>
    <property type="match status" value="1"/>
</dbReference>
<evidence type="ECO:0000313" key="11">
    <source>
        <dbReference type="Proteomes" id="UP000009881"/>
    </source>
</evidence>
<keyword evidence="11" id="KW-1185">Reference proteome</keyword>
<keyword evidence="2 7" id="KW-0812">Transmembrane</keyword>
<evidence type="ECO:0000259" key="9">
    <source>
        <dbReference type="PROSITE" id="PS50929"/>
    </source>
</evidence>
<reference evidence="10 11" key="1">
    <citation type="journal article" date="2013" name="Genome Announc.">
        <title>Draft Genome Sequence of an Alphaproteobacterium, Caenispirillum salinarum AK4(T), Isolated from a Solar Saltern.</title>
        <authorList>
            <person name="Khatri I."/>
            <person name="Singh A."/>
            <person name="Korpole S."/>
            <person name="Pinnaka A.K."/>
            <person name="Subramanian S."/>
        </authorList>
    </citation>
    <scope>NUCLEOTIDE SEQUENCE [LARGE SCALE GENOMIC DNA]</scope>
    <source>
        <strain evidence="10 11">AK4</strain>
    </source>
</reference>
<organism evidence="10 11">
    <name type="scientific">Caenispirillum salinarum AK4</name>
    <dbReference type="NCBI Taxonomy" id="1238182"/>
    <lineage>
        <taxon>Bacteria</taxon>
        <taxon>Pseudomonadati</taxon>
        <taxon>Pseudomonadota</taxon>
        <taxon>Alphaproteobacteria</taxon>
        <taxon>Rhodospirillales</taxon>
        <taxon>Novispirillaceae</taxon>
        <taxon>Caenispirillum</taxon>
    </lineage>
</organism>
<feature type="transmembrane region" description="Helical" evidence="7">
    <location>
        <begin position="246"/>
        <end position="273"/>
    </location>
</feature>
<evidence type="ECO:0008006" key="12">
    <source>
        <dbReference type="Google" id="ProtNLM"/>
    </source>
</evidence>
<dbReference type="PROSITE" id="PS00211">
    <property type="entry name" value="ABC_TRANSPORTER_1"/>
    <property type="match status" value="1"/>
</dbReference>
<dbReference type="Pfam" id="PF00005">
    <property type="entry name" value="ABC_tran"/>
    <property type="match status" value="1"/>
</dbReference>
<dbReference type="InterPro" id="IPR010128">
    <property type="entry name" value="ATPase_T1SS_PrtD-like"/>
</dbReference>
<evidence type="ECO:0000256" key="6">
    <source>
        <dbReference type="ARBA" id="ARBA00023136"/>
    </source>
</evidence>
<dbReference type="GO" id="GO:0140359">
    <property type="term" value="F:ABC-type transporter activity"/>
    <property type="evidence" value="ECO:0007669"/>
    <property type="project" value="InterPro"/>
</dbReference>
<dbReference type="Gene3D" id="3.40.50.300">
    <property type="entry name" value="P-loop containing nucleotide triphosphate hydrolases"/>
    <property type="match status" value="1"/>
</dbReference>
<evidence type="ECO:0000256" key="4">
    <source>
        <dbReference type="ARBA" id="ARBA00022840"/>
    </source>
</evidence>
<dbReference type="SUPFAM" id="SSF90123">
    <property type="entry name" value="ABC transporter transmembrane region"/>
    <property type="match status" value="1"/>
</dbReference>
<dbReference type="STRING" id="1238182.C882_4119"/>
<evidence type="ECO:0000256" key="7">
    <source>
        <dbReference type="SAM" id="Phobius"/>
    </source>
</evidence>
<feature type="transmembrane region" description="Helical" evidence="7">
    <location>
        <begin position="20"/>
        <end position="42"/>
    </location>
</feature>
<dbReference type="GO" id="GO:0034040">
    <property type="term" value="F:ATPase-coupled lipid transmembrane transporter activity"/>
    <property type="evidence" value="ECO:0007669"/>
    <property type="project" value="TreeGrafter"/>
</dbReference>
<dbReference type="PANTHER" id="PTHR24221:SF248">
    <property type="entry name" value="ABC TRANSPORTER TRANSMEMBRANE REGION"/>
    <property type="match status" value="1"/>
</dbReference>
<dbReference type="PROSITE" id="PS50929">
    <property type="entry name" value="ABC_TM1F"/>
    <property type="match status" value="1"/>
</dbReference>
<comment type="subcellular location">
    <subcellularLocation>
        <location evidence="1">Cell membrane</location>
        <topology evidence="1">Multi-pass membrane protein</topology>
    </subcellularLocation>
</comment>
<keyword evidence="5 7" id="KW-1133">Transmembrane helix</keyword>
<dbReference type="InterPro" id="IPR003593">
    <property type="entry name" value="AAA+_ATPase"/>
</dbReference>
<keyword evidence="4" id="KW-0067">ATP-binding</keyword>
<gene>
    <name evidence="10" type="ORF">C882_4119</name>
</gene>
<evidence type="ECO:0000259" key="8">
    <source>
        <dbReference type="PROSITE" id="PS50893"/>
    </source>
</evidence>
<dbReference type="InterPro" id="IPR011527">
    <property type="entry name" value="ABC1_TM_dom"/>
</dbReference>
<dbReference type="GO" id="GO:0005524">
    <property type="term" value="F:ATP binding"/>
    <property type="evidence" value="ECO:0007669"/>
    <property type="project" value="UniProtKB-KW"/>
</dbReference>
<dbReference type="AlphaFoldDB" id="K9GZR1"/>
<dbReference type="GO" id="GO:0030253">
    <property type="term" value="P:protein secretion by the type I secretion system"/>
    <property type="evidence" value="ECO:0007669"/>
    <property type="project" value="InterPro"/>
</dbReference>
<dbReference type="GO" id="GO:0016887">
    <property type="term" value="F:ATP hydrolysis activity"/>
    <property type="evidence" value="ECO:0007669"/>
    <property type="project" value="InterPro"/>
</dbReference>
<evidence type="ECO:0000256" key="3">
    <source>
        <dbReference type="ARBA" id="ARBA00022741"/>
    </source>
</evidence>
<feature type="transmembrane region" description="Helical" evidence="7">
    <location>
        <begin position="54"/>
        <end position="74"/>
    </location>
</feature>
<evidence type="ECO:0000256" key="1">
    <source>
        <dbReference type="ARBA" id="ARBA00004651"/>
    </source>
</evidence>
<name>K9GZR1_9PROT</name>
<feature type="transmembrane region" description="Helical" evidence="7">
    <location>
        <begin position="134"/>
        <end position="166"/>
    </location>
</feature>
<evidence type="ECO:0000256" key="2">
    <source>
        <dbReference type="ARBA" id="ARBA00022692"/>
    </source>
</evidence>
<dbReference type="Pfam" id="PF00664">
    <property type="entry name" value="ABC_membrane"/>
    <property type="match status" value="1"/>
</dbReference>
<accession>K9GZR1</accession>
<feature type="domain" description="ABC transmembrane type-1" evidence="9">
    <location>
        <begin position="21"/>
        <end position="292"/>
    </location>
</feature>
<evidence type="ECO:0000256" key="5">
    <source>
        <dbReference type="ARBA" id="ARBA00022989"/>
    </source>
</evidence>
<dbReference type="eggNOG" id="COG4618">
    <property type="taxonomic scope" value="Bacteria"/>
</dbReference>
<comment type="caution">
    <text evidence="10">The sequence shown here is derived from an EMBL/GenBank/DDBJ whole genome shotgun (WGS) entry which is preliminary data.</text>
</comment>
<evidence type="ECO:0000313" key="10">
    <source>
        <dbReference type="EMBL" id="EKV30782.1"/>
    </source>
</evidence>
<feature type="domain" description="ABC transporter" evidence="8">
    <location>
        <begin position="324"/>
        <end position="559"/>
    </location>
</feature>
<dbReference type="Gene3D" id="1.20.1560.10">
    <property type="entry name" value="ABC transporter type 1, transmembrane domain"/>
    <property type="match status" value="1"/>
</dbReference>
<dbReference type="PATRIC" id="fig|1238182.3.peg.1781"/>
<dbReference type="InterPro" id="IPR017871">
    <property type="entry name" value="ABC_transporter-like_CS"/>
</dbReference>
<dbReference type="GO" id="GO:0005886">
    <property type="term" value="C:plasma membrane"/>
    <property type="evidence" value="ECO:0007669"/>
    <property type="project" value="UniProtKB-SubCell"/>
</dbReference>
<dbReference type="NCBIfam" id="TIGR01842">
    <property type="entry name" value="type_I_sec_PrtD"/>
    <property type="match status" value="1"/>
</dbReference>